<dbReference type="EMBL" id="CYYR01000015">
    <property type="protein sequence ID" value="CUO10689.1"/>
    <property type="molecule type" value="Genomic_DNA"/>
</dbReference>
<proteinExistence type="predicted"/>
<dbReference type="AlphaFoldDB" id="A0A174CEL9"/>
<name>A0A174CEL9_9FIRM</name>
<reference evidence="1 2" key="1">
    <citation type="submission" date="2015-09" db="EMBL/GenBank/DDBJ databases">
        <authorList>
            <consortium name="Pathogen Informatics"/>
        </authorList>
    </citation>
    <scope>NUCLEOTIDE SEQUENCE [LARGE SCALE GENOMIC DNA]</scope>
    <source>
        <strain evidence="1 2">2789STDY5608835</strain>
    </source>
</reference>
<dbReference type="Proteomes" id="UP000095395">
    <property type="component" value="Unassembled WGS sequence"/>
</dbReference>
<gene>
    <name evidence="1" type="ORF">ERS852392_02177</name>
</gene>
<evidence type="ECO:0000313" key="2">
    <source>
        <dbReference type="Proteomes" id="UP000095395"/>
    </source>
</evidence>
<organism evidence="1 2">
    <name type="scientific">Roseburia inulinivorans</name>
    <dbReference type="NCBI Taxonomy" id="360807"/>
    <lineage>
        <taxon>Bacteria</taxon>
        <taxon>Bacillati</taxon>
        <taxon>Bacillota</taxon>
        <taxon>Clostridia</taxon>
        <taxon>Lachnospirales</taxon>
        <taxon>Lachnospiraceae</taxon>
        <taxon>Roseburia</taxon>
    </lineage>
</organism>
<evidence type="ECO:0000313" key="1">
    <source>
        <dbReference type="EMBL" id="CUO10689.1"/>
    </source>
</evidence>
<protein>
    <submittedName>
        <fullName evidence="1">Uncharacterized protein</fullName>
    </submittedName>
</protein>
<sequence>MEEKVVVEFINDMKQERKSDKFYIHFHDYSTYRDRC</sequence>
<accession>A0A174CEL9</accession>